<evidence type="ECO:0000256" key="5">
    <source>
        <dbReference type="ARBA" id="ARBA00022989"/>
    </source>
</evidence>
<dbReference type="Pfam" id="PF08478">
    <property type="entry name" value="POTRA_1"/>
    <property type="match status" value="1"/>
</dbReference>
<dbReference type="GO" id="GO:0005886">
    <property type="term" value="C:plasma membrane"/>
    <property type="evidence" value="ECO:0007669"/>
    <property type="project" value="UniProtKB-SubCell"/>
</dbReference>
<dbReference type="PROSITE" id="PS51779">
    <property type="entry name" value="POTRA"/>
    <property type="match status" value="1"/>
</dbReference>
<evidence type="ECO:0000256" key="2">
    <source>
        <dbReference type="ARBA" id="ARBA00022475"/>
    </source>
</evidence>
<comment type="function">
    <text evidence="8">Cell division protein that may be involved in stabilizing or promoting the assembly of the division complex.</text>
</comment>
<evidence type="ECO:0000256" key="1">
    <source>
        <dbReference type="ARBA" id="ARBA00004370"/>
    </source>
</evidence>
<keyword evidence="2 8" id="KW-1003">Cell membrane</keyword>
<sequence length="253" mass="28285">MQVRAIPTLPTQPPKKRRSTRLICIIVLLCLVLLSVLFFRSPISKVNDLRFVGNTMAAKEQLSEASGLKSGSPYFFMSEEKIKEAIISSYPFIQSVQMEKHFPGKVTVYVKEYETVAYELKSDGQVEACLENGSVVLLKQEKQLVLEKPLLTNWSDPNGDAVKKQLSTSLAAIPEGLLADISEIKYDPSDSFNDRIKIYTRSGFEVITTVSMLPDKIAYLSGIVETQEPGRITMLQADSYISYTNLSKENADE</sequence>
<proteinExistence type="inferred from homology"/>
<comment type="subcellular location">
    <subcellularLocation>
        <location evidence="8">Cell membrane</location>
        <topology evidence="8">Single-pass type II membrane protein</topology>
    </subcellularLocation>
    <subcellularLocation>
        <location evidence="1">Membrane</location>
    </subcellularLocation>
    <text evidence="8">Localizes to the division septum.</text>
</comment>
<dbReference type="STRING" id="1852522.SAMN06295960_0400"/>
<keyword evidence="7 8" id="KW-0131">Cell cycle</keyword>
<keyword evidence="4 8" id="KW-0812">Transmembrane</keyword>
<keyword evidence="6 8" id="KW-0472">Membrane</keyword>
<dbReference type="GO" id="GO:0032153">
    <property type="term" value="C:cell division site"/>
    <property type="evidence" value="ECO:0007669"/>
    <property type="project" value="UniProtKB-UniRule"/>
</dbReference>
<dbReference type="AlphaFoldDB" id="A0A1X7IGV6"/>
<evidence type="ECO:0000313" key="10">
    <source>
        <dbReference type="EMBL" id="SMG13465.1"/>
    </source>
</evidence>
<dbReference type="InterPro" id="IPR034746">
    <property type="entry name" value="POTRA"/>
</dbReference>
<evidence type="ECO:0000313" key="11">
    <source>
        <dbReference type="Proteomes" id="UP000193834"/>
    </source>
</evidence>
<keyword evidence="11" id="KW-1185">Reference proteome</keyword>
<evidence type="ECO:0000256" key="4">
    <source>
        <dbReference type="ARBA" id="ARBA00022692"/>
    </source>
</evidence>
<comment type="similarity">
    <text evidence="8">Belongs to the FtsQ/DivIB family. DivIB subfamily.</text>
</comment>
<dbReference type="PANTHER" id="PTHR37820:SF1">
    <property type="entry name" value="CELL DIVISION PROTEIN FTSQ"/>
    <property type="match status" value="1"/>
</dbReference>
<keyword evidence="3 8" id="KW-0132">Cell division</keyword>
<dbReference type="RefSeq" id="WP_085492675.1">
    <property type="nucleotide sequence ID" value="NZ_FXAZ01000001.1"/>
</dbReference>
<evidence type="ECO:0000256" key="6">
    <source>
        <dbReference type="ARBA" id="ARBA00023136"/>
    </source>
</evidence>
<dbReference type="Gene3D" id="3.40.50.10960">
    <property type="match status" value="1"/>
</dbReference>
<organism evidence="10 11">
    <name type="scientific">Paenibacillus aquistagni</name>
    <dbReference type="NCBI Taxonomy" id="1852522"/>
    <lineage>
        <taxon>Bacteria</taxon>
        <taxon>Bacillati</taxon>
        <taxon>Bacillota</taxon>
        <taxon>Bacilli</taxon>
        <taxon>Bacillales</taxon>
        <taxon>Paenibacillaceae</taxon>
        <taxon>Paenibacillus</taxon>
    </lineage>
</organism>
<dbReference type="Gene3D" id="3.10.20.310">
    <property type="entry name" value="membrane protein fhac"/>
    <property type="match status" value="1"/>
</dbReference>
<accession>A0A1X7IGV6</accession>
<feature type="transmembrane region" description="Helical" evidence="8">
    <location>
        <begin position="21"/>
        <end position="39"/>
    </location>
</feature>
<feature type="domain" description="POTRA" evidence="9">
    <location>
        <begin position="44"/>
        <end position="113"/>
    </location>
</feature>
<dbReference type="InterPro" id="IPR026580">
    <property type="entry name" value="DivIB"/>
</dbReference>
<dbReference type="EMBL" id="FXAZ01000001">
    <property type="protein sequence ID" value="SMG13465.1"/>
    <property type="molecule type" value="Genomic_DNA"/>
</dbReference>
<keyword evidence="5 8" id="KW-1133">Transmembrane helix</keyword>
<evidence type="ECO:0000259" key="9">
    <source>
        <dbReference type="PROSITE" id="PS51779"/>
    </source>
</evidence>
<evidence type="ECO:0000256" key="3">
    <source>
        <dbReference type="ARBA" id="ARBA00022618"/>
    </source>
</evidence>
<dbReference type="GO" id="GO:0043093">
    <property type="term" value="P:FtsZ-dependent cytokinesis"/>
    <property type="evidence" value="ECO:0007669"/>
    <property type="project" value="UniProtKB-UniRule"/>
</dbReference>
<dbReference type="InterPro" id="IPR013685">
    <property type="entry name" value="POTRA_FtsQ_type"/>
</dbReference>
<evidence type="ECO:0000256" key="7">
    <source>
        <dbReference type="ARBA" id="ARBA00023306"/>
    </source>
</evidence>
<dbReference type="InterPro" id="IPR050487">
    <property type="entry name" value="FtsQ_DivIB"/>
</dbReference>
<dbReference type="Proteomes" id="UP000193834">
    <property type="component" value="Unassembled WGS sequence"/>
</dbReference>
<dbReference type="PANTHER" id="PTHR37820">
    <property type="entry name" value="CELL DIVISION PROTEIN DIVIB"/>
    <property type="match status" value="1"/>
</dbReference>
<reference evidence="10 11" key="1">
    <citation type="submission" date="2017-04" db="EMBL/GenBank/DDBJ databases">
        <authorList>
            <person name="Afonso C.L."/>
            <person name="Miller P.J."/>
            <person name="Scott M.A."/>
            <person name="Spackman E."/>
            <person name="Goraichik I."/>
            <person name="Dimitrov K.M."/>
            <person name="Suarez D.L."/>
            <person name="Swayne D.E."/>
        </authorList>
    </citation>
    <scope>NUCLEOTIDE SEQUENCE [LARGE SCALE GENOMIC DNA]</scope>
    <source>
        <strain evidence="10 11">11</strain>
    </source>
</reference>
<evidence type="ECO:0000256" key="8">
    <source>
        <dbReference type="HAMAP-Rule" id="MF_00912"/>
    </source>
</evidence>
<dbReference type="OrthoDB" id="2677691at2"/>
<name>A0A1X7IGV6_9BACL</name>
<protein>
    <recommendedName>
        <fullName evidence="8">Cell division protein DivIB</fullName>
    </recommendedName>
</protein>
<gene>
    <name evidence="8" type="primary">divIB</name>
    <name evidence="10" type="ORF">SAMN06295960_0400</name>
</gene>
<dbReference type="HAMAP" id="MF_00912">
    <property type="entry name" value="DivIB"/>
    <property type="match status" value="1"/>
</dbReference>